<dbReference type="InterPro" id="IPR003043">
    <property type="entry name" value="Uropor_MeTrfase_CS"/>
</dbReference>
<dbReference type="EMBL" id="SORI01000001">
    <property type="protein sequence ID" value="TDY64862.1"/>
    <property type="molecule type" value="Genomic_DNA"/>
</dbReference>
<gene>
    <name evidence="8" type="ORF">C8D99_1017</name>
</gene>
<keyword evidence="5" id="KW-0949">S-adenosyl-L-methionine</keyword>
<sequence>MKFWGVGLGPGDPELVTLKALRILREAGAVFVPLSGKGRESVAGAILGAHLGRETIPLHFPMVRDDARRDALLREELRRTRPLWEGAASLALPVIGDSALYATVAYLYDLLKEEIPELALGLVPGISAHSLASSRAGRFLALGDESLSVIPGTAPAERVRAMLAASDGAAIYKPSALGGELRSVVESTGPWKTILRVDRAGMEDERIFEGDSALDPSGEYLSVVELLRRR</sequence>
<comment type="pathway">
    <text evidence="1">Cofactor biosynthesis; adenosylcobalamin biosynthesis.</text>
</comment>
<dbReference type="GO" id="GO:0030788">
    <property type="term" value="F:precorrin-2 C20-methyltransferase activity"/>
    <property type="evidence" value="ECO:0007669"/>
    <property type="project" value="InterPro"/>
</dbReference>
<evidence type="ECO:0000256" key="5">
    <source>
        <dbReference type="ARBA" id="ARBA00022691"/>
    </source>
</evidence>
<dbReference type="InterPro" id="IPR012382">
    <property type="entry name" value="CobI/CbiL"/>
</dbReference>
<dbReference type="Pfam" id="PF00590">
    <property type="entry name" value="TP_methylase"/>
    <property type="match status" value="1"/>
</dbReference>
<dbReference type="Gene3D" id="3.40.1010.10">
    <property type="entry name" value="Cobalt-precorrin-4 Transmethylase, Domain 1"/>
    <property type="match status" value="1"/>
</dbReference>
<comment type="caution">
    <text evidence="8">The sequence shown here is derived from an EMBL/GenBank/DDBJ whole genome shotgun (WGS) entry which is preliminary data.</text>
</comment>
<name>A0A4R8MKD4_9BACT</name>
<organism evidence="8 9">
    <name type="scientific">Aminivibrio pyruvatiphilus</name>
    <dbReference type="NCBI Taxonomy" id="1005740"/>
    <lineage>
        <taxon>Bacteria</taxon>
        <taxon>Thermotogati</taxon>
        <taxon>Synergistota</taxon>
        <taxon>Synergistia</taxon>
        <taxon>Synergistales</taxon>
        <taxon>Aminobacteriaceae</taxon>
        <taxon>Aminivibrio</taxon>
    </lineage>
</organism>
<evidence type="ECO:0000313" key="8">
    <source>
        <dbReference type="EMBL" id="TDY64862.1"/>
    </source>
</evidence>
<keyword evidence="3 8" id="KW-0489">Methyltransferase</keyword>
<keyword evidence="4 8" id="KW-0808">Transferase</keyword>
<evidence type="ECO:0000256" key="1">
    <source>
        <dbReference type="ARBA" id="ARBA00004953"/>
    </source>
</evidence>
<evidence type="ECO:0000256" key="4">
    <source>
        <dbReference type="ARBA" id="ARBA00022679"/>
    </source>
</evidence>
<dbReference type="Proteomes" id="UP000295066">
    <property type="component" value="Unassembled WGS sequence"/>
</dbReference>
<evidence type="ECO:0000256" key="6">
    <source>
        <dbReference type="PIRNR" id="PIRNR036427"/>
    </source>
</evidence>
<feature type="domain" description="Tetrapyrrole methylase" evidence="7">
    <location>
        <begin position="2"/>
        <end position="211"/>
    </location>
</feature>
<dbReference type="OrthoDB" id="9804789at2"/>
<dbReference type="InterPro" id="IPR014776">
    <property type="entry name" value="4pyrrole_Mease_sub2"/>
</dbReference>
<dbReference type="InterPro" id="IPR014777">
    <property type="entry name" value="4pyrrole_Mease_sub1"/>
</dbReference>
<protein>
    <submittedName>
        <fullName evidence="8">Precorrin-2/cobalt-factor-2 C20-methyltransferase</fullName>
    </submittedName>
</protein>
<proteinExistence type="inferred from homology"/>
<comment type="similarity">
    <text evidence="6">Belongs to the precorrin methyltransferase family.</text>
</comment>
<evidence type="ECO:0000313" key="9">
    <source>
        <dbReference type="Proteomes" id="UP000295066"/>
    </source>
</evidence>
<dbReference type="CDD" id="cd11645">
    <property type="entry name" value="Precorrin_2_C20_MT"/>
    <property type="match status" value="1"/>
</dbReference>
<dbReference type="Gene3D" id="3.30.950.10">
    <property type="entry name" value="Methyltransferase, Cobalt-precorrin-4 Transmethylase, Domain 2"/>
    <property type="match status" value="1"/>
</dbReference>
<dbReference type="PIRSF" id="PIRSF036427">
    <property type="entry name" value="Precrrn-2_mtase"/>
    <property type="match status" value="1"/>
</dbReference>
<dbReference type="RefSeq" id="WP_133955081.1">
    <property type="nucleotide sequence ID" value="NZ_SORI01000001.1"/>
</dbReference>
<dbReference type="InterPro" id="IPR000878">
    <property type="entry name" value="4pyrrol_Mease"/>
</dbReference>
<dbReference type="PANTHER" id="PTHR43467:SF2">
    <property type="entry name" value="COBALT-PRECORRIN-2 C(20)-METHYLTRANSFERASE"/>
    <property type="match status" value="1"/>
</dbReference>
<keyword evidence="9" id="KW-1185">Reference proteome</keyword>
<dbReference type="GO" id="GO:0032259">
    <property type="term" value="P:methylation"/>
    <property type="evidence" value="ECO:0007669"/>
    <property type="project" value="UniProtKB-KW"/>
</dbReference>
<dbReference type="PANTHER" id="PTHR43467">
    <property type="entry name" value="COBALT-PRECORRIN-2 C(20)-METHYLTRANSFERASE"/>
    <property type="match status" value="1"/>
</dbReference>
<accession>A0A4R8MKD4</accession>
<evidence type="ECO:0000256" key="3">
    <source>
        <dbReference type="ARBA" id="ARBA00022603"/>
    </source>
</evidence>
<dbReference type="SUPFAM" id="SSF53790">
    <property type="entry name" value="Tetrapyrrole methylase"/>
    <property type="match status" value="1"/>
</dbReference>
<dbReference type="GO" id="GO:0009236">
    <property type="term" value="P:cobalamin biosynthetic process"/>
    <property type="evidence" value="ECO:0007669"/>
    <property type="project" value="UniProtKB-UniRule"/>
</dbReference>
<dbReference type="InterPro" id="IPR035996">
    <property type="entry name" value="4pyrrol_Methylase_sf"/>
</dbReference>
<dbReference type="PROSITE" id="PS00839">
    <property type="entry name" value="SUMT_1"/>
    <property type="match status" value="1"/>
</dbReference>
<reference evidence="8 9" key="1">
    <citation type="submission" date="2019-03" db="EMBL/GenBank/DDBJ databases">
        <title>Genomic Encyclopedia of Type Strains, Phase IV (KMG-IV): sequencing the most valuable type-strain genomes for metagenomic binning, comparative biology and taxonomic classification.</title>
        <authorList>
            <person name="Goeker M."/>
        </authorList>
    </citation>
    <scope>NUCLEOTIDE SEQUENCE [LARGE SCALE GENOMIC DNA]</scope>
    <source>
        <strain evidence="8 9">DSM 25964</strain>
    </source>
</reference>
<evidence type="ECO:0000256" key="2">
    <source>
        <dbReference type="ARBA" id="ARBA00022573"/>
    </source>
</evidence>
<keyword evidence="2" id="KW-0169">Cobalamin biosynthesis</keyword>
<evidence type="ECO:0000259" key="7">
    <source>
        <dbReference type="Pfam" id="PF00590"/>
    </source>
</evidence>
<dbReference type="AlphaFoldDB" id="A0A4R8MKD4"/>